<dbReference type="GO" id="GO:0009851">
    <property type="term" value="P:auxin biosynthetic process"/>
    <property type="evidence" value="ECO:0007669"/>
    <property type="project" value="UniProtKB-KW"/>
</dbReference>
<dbReference type="GO" id="GO:0050660">
    <property type="term" value="F:flavin adenine dinucleotide binding"/>
    <property type="evidence" value="ECO:0007669"/>
    <property type="project" value="TreeGrafter"/>
</dbReference>
<evidence type="ECO:0000313" key="13">
    <source>
        <dbReference type="EMBL" id="KAD4384511.1"/>
    </source>
</evidence>
<evidence type="ECO:0000256" key="4">
    <source>
        <dbReference type="ARBA" id="ARBA00022630"/>
    </source>
</evidence>
<sequence length="392" mass="43250">MDSTGKDEVFTRVEGPIIIGGGPSGIAVAACLKQNGIPSLVLEKDDCIASLWQNKAYDSVKLHLPKQLCELPMLGYPKNYPKYPTKNQFIAYVTAYADHFAIKPLFNQKVESAGFELERGVWRVKTQDSGYESRWLVVATGENAEALVPEIPGAETFEGRVVHASEYKNGREFRGKKVVVIGCGNSGMEISLDLCNHDSIPFMVVRNSVHVVPREMFGFSTFGVAMTLLNWLPVKLADKLILYISNYILGDTEKFGLRRPKTGPLELKMTTGRSPIVDAGALSKIKTGDIKVVEQGVREISKNGVKFMDGQELECDCIVLATGYKSNVTSWLKGSDFFTDNGMPKTSFPNNWKGKNGLYTAGFTRRGIFGAACDASKVANDITNQWMQRADF</sequence>
<evidence type="ECO:0000256" key="11">
    <source>
        <dbReference type="ARBA" id="ARBA00047707"/>
    </source>
</evidence>
<keyword evidence="5" id="KW-0274">FAD</keyword>
<protein>
    <recommendedName>
        <fullName evidence="10">indole-3-pyruvate monooxygenase</fullName>
        <ecNumber evidence="10">1.14.13.168</ecNumber>
    </recommendedName>
</protein>
<reference evidence="13 14" key="1">
    <citation type="submission" date="2019-05" db="EMBL/GenBank/DDBJ databases">
        <title>Mikania micrantha, genome provides insights into the molecular mechanism of rapid growth.</title>
        <authorList>
            <person name="Liu B."/>
        </authorList>
    </citation>
    <scope>NUCLEOTIDE SEQUENCE [LARGE SCALE GENOMIC DNA]</scope>
    <source>
        <strain evidence="13">NLD-2019</strain>
        <tissue evidence="13">Leaf</tissue>
    </source>
</reference>
<keyword evidence="14" id="KW-1185">Reference proteome</keyword>
<comment type="catalytic activity">
    <reaction evidence="11">
        <text>indole-3-pyruvate + NADPH + O2 + H(+) = (indol-3-yl)acetate + CO2 + NADP(+) + H2O</text>
        <dbReference type="Rhea" id="RHEA:34331"/>
        <dbReference type="ChEBI" id="CHEBI:15377"/>
        <dbReference type="ChEBI" id="CHEBI:15378"/>
        <dbReference type="ChEBI" id="CHEBI:15379"/>
        <dbReference type="ChEBI" id="CHEBI:16526"/>
        <dbReference type="ChEBI" id="CHEBI:17640"/>
        <dbReference type="ChEBI" id="CHEBI:30854"/>
        <dbReference type="ChEBI" id="CHEBI:57783"/>
        <dbReference type="ChEBI" id="CHEBI:58349"/>
        <dbReference type="EC" id="1.14.13.168"/>
    </reaction>
</comment>
<dbReference type="InterPro" id="IPR036188">
    <property type="entry name" value="FAD/NAD-bd_sf"/>
</dbReference>
<keyword evidence="7" id="KW-0560">Oxidoreductase</keyword>
<dbReference type="AlphaFoldDB" id="A0A5N6N5E0"/>
<dbReference type="EMBL" id="SZYD01001323">
    <property type="protein sequence ID" value="KAD0858378.1"/>
    <property type="molecule type" value="Genomic_DNA"/>
</dbReference>
<comment type="similarity">
    <text evidence="3">Belongs to the FMO family.</text>
</comment>
<gene>
    <name evidence="13" type="ORF">E3N88_24679</name>
    <name evidence="12" type="ORF">E3N88_43611</name>
</gene>
<evidence type="ECO:0000256" key="5">
    <source>
        <dbReference type="ARBA" id="ARBA00022827"/>
    </source>
</evidence>
<keyword evidence="4" id="KW-0285">Flavoprotein</keyword>
<comment type="pathway">
    <text evidence="2">Plant hormone metabolism; auxin biosynthesis.</text>
</comment>
<evidence type="ECO:0000256" key="1">
    <source>
        <dbReference type="ARBA" id="ARBA00001974"/>
    </source>
</evidence>
<dbReference type="Gene3D" id="3.50.50.60">
    <property type="entry name" value="FAD/NAD(P)-binding domain"/>
    <property type="match status" value="1"/>
</dbReference>
<dbReference type="PANTHER" id="PTHR43539:SF78">
    <property type="entry name" value="FLAVIN-CONTAINING MONOOXYGENASE"/>
    <property type="match status" value="1"/>
</dbReference>
<dbReference type="OrthoDB" id="66881at2759"/>
<dbReference type="SUPFAM" id="SSF51905">
    <property type="entry name" value="FAD/NAD(P)-binding domain"/>
    <property type="match status" value="2"/>
</dbReference>
<dbReference type="PRINTS" id="PR00469">
    <property type="entry name" value="PNDRDTASEII"/>
</dbReference>
<dbReference type="GO" id="GO:0103075">
    <property type="term" value="F:indole-3-pyruvate monooxygenase activity"/>
    <property type="evidence" value="ECO:0007669"/>
    <property type="project" value="UniProtKB-EC"/>
</dbReference>
<evidence type="ECO:0000256" key="6">
    <source>
        <dbReference type="ARBA" id="ARBA00022857"/>
    </source>
</evidence>
<accession>A0A5N6N5E0</accession>
<dbReference type="PANTHER" id="PTHR43539">
    <property type="entry name" value="FLAVIN-BINDING MONOOXYGENASE-LIKE PROTEIN (AFU_ORTHOLOGUE AFUA_4G09220)"/>
    <property type="match status" value="1"/>
</dbReference>
<dbReference type="PROSITE" id="PS51257">
    <property type="entry name" value="PROKAR_LIPOPROTEIN"/>
    <property type="match status" value="1"/>
</dbReference>
<proteinExistence type="inferred from homology"/>
<evidence type="ECO:0000256" key="8">
    <source>
        <dbReference type="ARBA" id="ARBA00023033"/>
    </source>
</evidence>
<keyword evidence="9" id="KW-0073">Auxin biosynthesis</keyword>
<dbReference type="Proteomes" id="UP000326396">
    <property type="component" value="Linkage Group LG3"/>
</dbReference>
<dbReference type="EC" id="1.14.13.168" evidence="10"/>
<dbReference type="PRINTS" id="PR00368">
    <property type="entry name" value="FADPNR"/>
</dbReference>
<organism evidence="13 14">
    <name type="scientific">Mikania micrantha</name>
    <name type="common">bitter vine</name>
    <dbReference type="NCBI Taxonomy" id="192012"/>
    <lineage>
        <taxon>Eukaryota</taxon>
        <taxon>Viridiplantae</taxon>
        <taxon>Streptophyta</taxon>
        <taxon>Embryophyta</taxon>
        <taxon>Tracheophyta</taxon>
        <taxon>Spermatophyta</taxon>
        <taxon>Magnoliopsida</taxon>
        <taxon>eudicotyledons</taxon>
        <taxon>Gunneridae</taxon>
        <taxon>Pentapetalae</taxon>
        <taxon>asterids</taxon>
        <taxon>campanulids</taxon>
        <taxon>Asterales</taxon>
        <taxon>Asteraceae</taxon>
        <taxon>Asteroideae</taxon>
        <taxon>Heliantheae alliance</taxon>
        <taxon>Eupatorieae</taxon>
        <taxon>Mikania</taxon>
    </lineage>
</organism>
<comment type="cofactor">
    <cofactor evidence="1">
        <name>FAD</name>
        <dbReference type="ChEBI" id="CHEBI:57692"/>
    </cofactor>
</comment>
<comment type="caution">
    <text evidence="13">The sequence shown here is derived from an EMBL/GenBank/DDBJ whole genome shotgun (WGS) entry which is preliminary data.</text>
</comment>
<evidence type="ECO:0000313" key="14">
    <source>
        <dbReference type="Proteomes" id="UP000326396"/>
    </source>
</evidence>
<evidence type="ECO:0000256" key="9">
    <source>
        <dbReference type="ARBA" id="ARBA00023070"/>
    </source>
</evidence>
<keyword evidence="6" id="KW-0521">NADP</keyword>
<dbReference type="EMBL" id="SZYD01000013">
    <property type="protein sequence ID" value="KAD4384511.1"/>
    <property type="molecule type" value="Genomic_DNA"/>
</dbReference>
<evidence type="ECO:0000256" key="10">
    <source>
        <dbReference type="ARBA" id="ARBA00039148"/>
    </source>
</evidence>
<evidence type="ECO:0000256" key="3">
    <source>
        <dbReference type="ARBA" id="ARBA00009183"/>
    </source>
</evidence>
<evidence type="ECO:0000256" key="2">
    <source>
        <dbReference type="ARBA" id="ARBA00004814"/>
    </source>
</evidence>
<keyword evidence="8" id="KW-0503">Monooxygenase</keyword>
<dbReference type="InterPro" id="IPR050982">
    <property type="entry name" value="Auxin_biosynth/cation_transpt"/>
</dbReference>
<evidence type="ECO:0000313" key="12">
    <source>
        <dbReference type="EMBL" id="KAD0858378.1"/>
    </source>
</evidence>
<name>A0A5N6N5E0_9ASTR</name>
<dbReference type="Pfam" id="PF13738">
    <property type="entry name" value="Pyr_redox_3"/>
    <property type="match status" value="1"/>
</dbReference>
<evidence type="ECO:0000256" key="7">
    <source>
        <dbReference type="ARBA" id="ARBA00023002"/>
    </source>
</evidence>
<dbReference type="FunFam" id="3.50.50.60:FF:000100">
    <property type="entry name" value="Flavin-containing monooxygenase"/>
    <property type="match status" value="1"/>
</dbReference>